<dbReference type="InterPro" id="IPR005490">
    <property type="entry name" value="LD_TPept_cat_dom"/>
</dbReference>
<evidence type="ECO:0000259" key="8">
    <source>
        <dbReference type="PROSITE" id="PS52029"/>
    </source>
</evidence>
<feature type="active site" description="Proton donor/acceptor" evidence="6">
    <location>
        <position position="162"/>
    </location>
</feature>
<accession>A0A9D1UFM7</accession>
<dbReference type="PANTHER" id="PTHR30582">
    <property type="entry name" value="L,D-TRANSPEPTIDASE"/>
    <property type="match status" value="1"/>
</dbReference>
<reference evidence="9" key="1">
    <citation type="journal article" date="2021" name="PeerJ">
        <title>Extensive microbial diversity within the chicken gut microbiome revealed by metagenomics and culture.</title>
        <authorList>
            <person name="Gilroy R."/>
            <person name="Ravi A."/>
            <person name="Getino M."/>
            <person name="Pursley I."/>
            <person name="Horton D.L."/>
            <person name="Alikhan N.F."/>
            <person name="Baker D."/>
            <person name="Gharbi K."/>
            <person name="Hall N."/>
            <person name="Watson M."/>
            <person name="Adriaenssens E.M."/>
            <person name="Foster-Nyarko E."/>
            <person name="Jarju S."/>
            <person name="Secka A."/>
            <person name="Antonio M."/>
            <person name="Oren A."/>
            <person name="Chaudhuri R.R."/>
            <person name="La Ragione R."/>
            <person name="Hildebrand F."/>
            <person name="Pallen M.J."/>
        </authorList>
    </citation>
    <scope>NUCLEOTIDE SEQUENCE</scope>
    <source>
        <strain evidence="9">421</strain>
    </source>
</reference>
<dbReference type="GO" id="GO:0018104">
    <property type="term" value="P:peptidoglycan-protein cross-linking"/>
    <property type="evidence" value="ECO:0007669"/>
    <property type="project" value="TreeGrafter"/>
</dbReference>
<evidence type="ECO:0000256" key="4">
    <source>
        <dbReference type="ARBA" id="ARBA00022984"/>
    </source>
</evidence>
<evidence type="ECO:0000313" key="10">
    <source>
        <dbReference type="Proteomes" id="UP000824205"/>
    </source>
</evidence>
<dbReference type="PANTHER" id="PTHR30582:SF2">
    <property type="entry name" value="L,D-TRANSPEPTIDASE YCIB-RELATED"/>
    <property type="match status" value="1"/>
</dbReference>
<evidence type="ECO:0000313" key="9">
    <source>
        <dbReference type="EMBL" id="HIW86052.1"/>
    </source>
</evidence>
<evidence type="ECO:0000256" key="2">
    <source>
        <dbReference type="ARBA" id="ARBA00022679"/>
    </source>
</evidence>
<dbReference type="InterPro" id="IPR050979">
    <property type="entry name" value="LD-transpeptidase"/>
</dbReference>
<proteinExistence type="predicted"/>
<keyword evidence="5 6" id="KW-0961">Cell wall biogenesis/degradation</keyword>
<dbReference type="PROSITE" id="PS51257">
    <property type="entry name" value="PROKAR_LIPOPROTEIN"/>
    <property type="match status" value="1"/>
</dbReference>
<dbReference type="GO" id="GO:0016740">
    <property type="term" value="F:transferase activity"/>
    <property type="evidence" value="ECO:0007669"/>
    <property type="project" value="UniProtKB-KW"/>
</dbReference>
<dbReference type="EMBL" id="DXGE01000026">
    <property type="protein sequence ID" value="HIW86052.1"/>
    <property type="molecule type" value="Genomic_DNA"/>
</dbReference>
<reference evidence="9" key="2">
    <citation type="submission" date="2021-04" db="EMBL/GenBank/DDBJ databases">
        <authorList>
            <person name="Gilroy R."/>
        </authorList>
    </citation>
    <scope>NUCLEOTIDE SEQUENCE</scope>
    <source>
        <strain evidence="9">421</strain>
    </source>
</reference>
<dbReference type="GO" id="GO:0071555">
    <property type="term" value="P:cell wall organization"/>
    <property type="evidence" value="ECO:0007669"/>
    <property type="project" value="UniProtKB-UniRule"/>
</dbReference>
<evidence type="ECO:0000256" key="7">
    <source>
        <dbReference type="SAM" id="MobiDB-lite"/>
    </source>
</evidence>
<evidence type="ECO:0000256" key="6">
    <source>
        <dbReference type="PROSITE-ProRule" id="PRU01373"/>
    </source>
</evidence>
<evidence type="ECO:0000256" key="5">
    <source>
        <dbReference type="ARBA" id="ARBA00023316"/>
    </source>
</evidence>
<evidence type="ECO:0000256" key="3">
    <source>
        <dbReference type="ARBA" id="ARBA00022960"/>
    </source>
</evidence>
<feature type="active site" description="Nucleophile" evidence="6">
    <location>
        <position position="190"/>
    </location>
</feature>
<dbReference type="Gene3D" id="2.40.440.10">
    <property type="entry name" value="L,D-transpeptidase catalytic domain-like"/>
    <property type="match status" value="1"/>
</dbReference>
<dbReference type="CDD" id="cd16913">
    <property type="entry name" value="YkuD_like"/>
    <property type="match status" value="1"/>
</dbReference>
<feature type="domain" description="L,D-TPase catalytic" evidence="8">
    <location>
        <begin position="88"/>
        <end position="214"/>
    </location>
</feature>
<gene>
    <name evidence="9" type="ORF">IAA48_06100</name>
</gene>
<keyword evidence="3 6" id="KW-0133">Cell shape</keyword>
<dbReference type="SUPFAM" id="SSF141523">
    <property type="entry name" value="L,D-transpeptidase catalytic domain-like"/>
    <property type="match status" value="1"/>
</dbReference>
<comment type="pathway">
    <text evidence="1 6">Cell wall biogenesis; peptidoglycan biosynthesis.</text>
</comment>
<dbReference type="AlphaFoldDB" id="A0A9D1UFM7"/>
<keyword evidence="4 6" id="KW-0573">Peptidoglycan synthesis</keyword>
<dbReference type="GO" id="GO:0008360">
    <property type="term" value="P:regulation of cell shape"/>
    <property type="evidence" value="ECO:0007669"/>
    <property type="project" value="UniProtKB-UniRule"/>
</dbReference>
<feature type="compositionally biased region" description="Basic and acidic residues" evidence="7">
    <location>
        <begin position="231"/>
        <end position="240"/>
    </location>
</feature>
<evidence type="ECO:0000256" key="1">
    <source>
        <dbReference type="ARBA" id="ARBA00004752"/>
    </source>
</evidence>
<comment type="caution">
    <text evidence="9">The sequence shown here is derived from an EMBL/GenBank/DDBJ whole genome shotgun (WGS) entry which is preliminary data.</text>
</comment>
<protein>
    <submittedName>
        <fullName evidence="9">L,D-transpeptidase</fullName>
    </submittedName>
</protein>
<feature type="region of interest" description="Disordered" evidence="7">
    <location>
        <begin position="224"/>
        <end position="251"/>
    </location>
</feature>
<sequence length="251" mass="27812">MKKNIFIVFLCLLLCVAVGCGAYFVYSGAVPVARLYATEEAHSLNVYPGNINGSVSFDRVEAGYETTTASENTHAGKHNVNITSTKPYVININRKQNVVIIYKNDGCGRFTEPVKAMVCSVGACGETPTGTFKTSDKYKWRFLFGDVYGQYATRITGHILFHSVPYFEKSKDTLEYEEYNKLGTAASAGCIRLSVADAKWIYDNCPGGTTVVIYDCDEPEPLEKPVPVKIDISDSRRGWDPTDPDPNNPWK</sequence>
<organism evidence="9 10">
    <name type="scientific">Candidatus Eubacterium faecipullorum</name>
    <dbReference type="NCBI Taxonomy" id="2838571"/>
    <lineage>
        <taxon>Bacteria</taxon>
        <taxon>Bacillati</taxon>
        <taxon>Bacillota</taxon>
        <taxon>Clostridia</taxon>
        <taxon>Eubacteriales</taxon>
        <taxon>Eubacteriaceae</taxon>
        <taxon>Eubacterium</taxon>
    </lineage>
</organism>
<dbReference type="PROSITE" id="PS52029">
    <property type="entry name" value="LD_TPASE"/>
    <property type="match status" value="1"/>
</dbReference>
<dbReference type="Proteomes" id="UP000824205">
    <property type="component" value="Unassembled WGS sequence"/>
</dbReference>
<dbReference type="InterPro" id="IPR038063">
    <property type="entry name" value="Transpep_catalytic_dom"/>
</dbReference>
<dbReference type="GO" id="GO:0005576">
    <property type="term" value="C:extracellular region"/>
    <property type="evidence" value="ECO:0007669"/>
    <property type="project" value="TreeGrafter"/>
</dbReference>
<dbReference type="Pfam" id="PF03734">
    <property type="entry name" value="YkuD"/>
    <property type="match status" value="1"/>
</dbReference>
<name>A0A9D1UFM7_9FIRM</name>
<dbReference type="GO" id="GO:0071972">
    <property type="term" value="F:peptidoglycan L,D-transpeptidase activity"/>
    <property type="evidence" value="ECO:0007669"/>
    <property type="project" value="TreeGrafter"/>
</dbReference>
<keyword evidence="2" id="KW-0808">Transferase</keyword>